<reference evidence="2" key="2">
    <citation type="submission" date="2017-07" db="EMBL/GenBank/DDBJ databases">
        <title>WGS assembly of Populus trichocarpa.</title>
        <authorList>
            <person name="Tuskan G."/>
            <person name="Difazio S."/>
            <person name="Jansson S."/>
            <person name="Bohlmann J."/>
            <person name="Grigoriev I."/>
            <person name="Hellsten U."/>
            <person name="Putnam N."/>
            <person name="Ralph S."/>
            <person name="Rombauts S."/>
            <person name="Salamov A."/>
            <person name="Schein J."/>
            <person name="Sterck L."/>
            <person name="Aerts A."/>
            <person name="Bhalerao R."/>
            <person name="Bhalerao R."/>
            <person name="Blaudez D."/>
            <person name="Boerjan W."/>
            <person name="Brun A."/>
            <person name="Brunner A."/>
            <person name="Busov V."/>
            <person name="Campbell M."/>
            <person name="Carlson J."/>
            <person name="Chalot M."/>
            <person name="Chapman J."/>
            <person name="Chen G."/>
            <person name="Cooper D."/>
            <person name="Coutinho P."/>
            <person name="Couturier J."/>
            <person name="Covert S."/>
            <person name="Cronk Q."/>
            <person name="Cunningham R."/>
            <person name="Davis J."/>
            <person name="Degroeve S."/>
            <person name="Dejardin A."/>
            <person name="Depamphilis C."/>
            <person name="Detter J."/>
            <person name="Dirks B."/>
            <person name="Dubchak I."/>
            <person name="Duplessis S."/>
            <person name="Ehlting J."/>
            <person name="Ellis B."/>
            <person name="Gendler K."/>
            <person name="Goodstein D."/>
            <person name="Gribskov M."/>
            <person name="Grimwood J."/>
            <person name="Groover A."/>
            <person name="Gunter L."/>
            <person name="Hamberger B."/>
            <person name="Heinze B."/>
            <person name="Helariutta Y."/>
            <person name="Henrissat B."/>
            <person name="Holligan D."/>
            <person name="Holt R."/>
            <person name="Huang W."/>
            <person name="Islam-Faridi N."/>
            <person name="Jones S."/>
            <person name="Jones-Rhoades M."/>
            <person name="Jorgensen R."/>
            <person name="Joshi C."/>
            <person name="Kangasjarvi J."/>
            <person name="Karlsson J."/>
            <person name="Kelleher C."/>
            <person name="Kirkpatrick R."/>
            <person name="Kirst M."/>
            <person name="Kohler A."/>
            <person name="Kalluri U."/>
            <person name="Larimer F."/>
            <person name="Leebens-Mack J."/>
            <person name="Leple J."/>
            <person name="Locascio P."/>
            <person name="Lou Y."/>
            <person name="Lucas S."/>
            <person name="Martin F."/>
            <person name="Montanini B."/>
            <person name="Napoli C."/>
            <person name="Nelson D."/>
            <person name="Nelson C."/>
            <person name="Nieminen K."/>
            <person name="Nilsson O."/>
            <person name="Pereda V."/>
            <person name="Peter G."/>
            <person name="Philippe R."/>
            <person name="Pilate G."/>
            <person name="Poliakov A."/>
            <person name="Razumovskaya J."/>
            <person name="Richardson P."/>
            <person name="Rinaldi C."/>
            <person name="Ritland K."/>
            <person name="Rouze P."/>
            <person name="Ryaboy D."/>
            <person name="Schmutz J."/>
            <person name="Schrader J."/>
            <person name="Segerman B."/>
            <person name="Shin H."/>
            <person name="Siddiqui A."/>
            <person name="Sterky F."/>
            <person name="Terry A."/>
            <person name="Tsai C."/>
            <person name="Uberbacher E."/>
            <person name="Unneberg P."/>
            <person name="Vahala J."/>
            <person name="Wall K."/>
            <person name="Wessler S."/>
            <person name="Yang G."/>
            <person name="Yin T."/>
            <person name="Douglas C."/>
            <person name="Marra M."/>
            <person name="Sandberg G."/>
            <person name="Van De Peer Y."/>
            <person name="Rokhsar D."/>
        </authorList>
    </citation>
    <scope>NUCLEOTIDE SEQUENCE</scope>
    <source>
        <strain evidence="2">Nisqually-1</strain>
    </source>
</reference>
<dbReference type="AlphaFoldDB" id="A0A3N7F9V9"/>
<gene>
    <name evidence="2" type="ORF">POPTR_T051750</name>
</gene>
<accession>A0A3N7F9V9</accession>
<dbReference type="EMBL" id="KZ623362">
    <property type="protein sequence ID" value="RQO93397.1"/>
    <property type="molecule type" value="Genomic_DNA"/>
</dbReference>
<proteinExistence type="predicted"/>
<feature type="compositionally biased region" description="Basic residues" evidence="1">
    <location>
        <begin position="29"/>
        <end position="46"/>
    </location>
</feature>
<organism evidence="2">
    <name type="scientific">Populus trichocarpa</name>
    <name type="common">Western balsam poplar</name>
    <name type="synonym">Populus balsamifera subsp. trichocarpa</name>
    <dbReference type="NCBI Taxonomy" id="3694"/>
    <lineage>
        <taxon>Eukaryota</taxon>
        <taxon>Viridiplantae</taxon>
        <taxon>Streptophyta</taxon>
        <taxon>Embryophyta</taxon>
        <taxon>Tracheophyta</taxon>
        <taxon>Spermatophyta</taxon>
        <taxon>Magnoliopsida</taxon>
        <taxon>eudicotyledons</taxon>
        <taxon>Gunneridae</taxon>
        <taxon>Pentapetalae</taxon>
        <taxon>rosids</taxon>
        <taxon>fabids</taxon>
        <taxon>Malpighiales</taxon>
        <taxon>Salicaceae</taxon>
        <taxon>Saliceae</taxon>
        <taxon>Populus</taxon>
    </lineage>
</organism>
<protein>
    <submittedName>
        <fullName evidence="2">Uncharacterized protein</fullName>
    </submittedName>
</protein>
<evidence type="ECO:0000313" key="2">
    <source>
        <dbReference type="EMBL" id="RQO93397.1"/>
    </source>
</evidence>
<name>A0A3N7F9V9_POPTR</name>
<dbReference type="InParanoid" id="A0A3N7F9V9"/>
<evidence type="ECO:0000256" key="1">
    <source>
        <dbReference type="SAM" id="MobiDB-lite"/>
    </source>
</evidence>
<reference evidence="2" key="1">
    <citation type="journal article" date="2006" name="Science">
        <title>The genome of black cottonwood, Populus trichocarpa (Torr. &amp; Gray).</title>
        <authorList>
            <person name="Tuskan G.A."/>
            <person name="Difazio S."/>
            <person name="Jansson S."/>
            <person name="Bohlmann J."/>
            <person name="Grigoriev I."/>
            <person name="Hellsten U."/>
            <person name="Putnam N."/>
            <person name="Ralph S."/>
            <person name="Rombauts S."/>
            <person name="Salamov A."/>
            <person name="Schein J."/>
            <person name="Sterck L."/>
            <person name="Aerts A."/>
            <person name="Bhalerao R.R."/>
            <person name="Bhalerao R.P."/>
            <person name="Blaudez D."/>
            <person name="Boerjan W."/>
            <person name="Brun A."/>
            <person name="Brunner A."/>
            <person name="Busov V."/>
            <person name="Campbell M."/>
            <person name="Carlson J."/>
            <person name="Chalot M."/>
            <person name="Chapman J."/>
            <person name="Chen G.L."/>
            <person name="Cooper D."/>
            <person name="Coutinho P.M."/>
            <person name="Couturier J."/>
            <person name="Covert S."/>
            <person name="Cronk Q."/>
            <person name="Cunningham R."/>
            <person name="Davis J."/>
            <person name="Degroeve S."/>
            <person name="Dejardin A."/>
            <person name="Depamphilis C."/>
            <person name="Detter J."/>
            <person name="Dirks B."/>
            <person name="Dubchak I."/>
            <person name="Duplessis S."/>
            <person name="Ehlting J."/>
            <person name="Ellis B."/>
            <person name="Gendler K."/>
            <person name="Goodstein D."/>
            <person name="Gribskov M."/>
            <person name="Grimwood J."/>
            <person name="Groover A."/>
            <person name="Gunter L."/>
            <person name="Hamberger B."/>
            <person name="Heinze B."/>
            <person name="Helariutta Y."/>
            <person name="Henrissat B."/>
            <person name="Holligan D."/>
            <person name="Holt R."/>
            <person name="Huang W."/>
            <person name="Islam-Faridi N."/>
            <person name="Jones S."/>
            <person name="Jones-Rhoades M."/>
            <person name="Jorgensen R."/>
            <person name="Joshi C."/>
            <person name="Kangasjarvi J."/>
            <person name="Karlsson J."/>
            <person name="Kelleher C."/>
            <person name="Kirkpatrick R."/>
            <person name="Kirst M."/>
            <person name="Kohler A."/>
            <person name="Kalluri U."/>
            <person name="Larimer F."/>
            <person name="Leebens-Mack J."/>
            <person name="Leple J.C."/>
            <person name="Locascio P."/>
            <person name="Lou Y."/>
            <person name="Lucas S."/>
            <person name="Martin F."/>
            <person name="Montanini B."/>
            <person name="Napoli C."/>
            <person name="Nelson D.R."/>
            <person name="Nelson C."/>
            <person name="Nieminen K."/>
            <person name="Nilsson O."/>
            <person name="Pereda V."/>
            <person name="Peter G."/>
            <person name="Philippe R."/>
            <person name="Pilate G."/>
            <person name="Poliakov A."/>
            <person name="Razumovskaya J."/>
            <person name="Richardson P."/>
            <person name="Rinaldi C."/>
            <person name="Ritland K."/>
            <person name="Rouze P."/>
            <person name="Ryaboy D."/>
            <person name="Schmutz J."/>
            <person name="Schrader J."/>
            <person name="Segerman B."/>
            <person name="Shin H."/>
            <person name="Siddiqui A."/>
            <person name="Sterky F."/>
            <person name="Terry A."/>
            <person name="Tsai C.J."/>
            <person name="Uberbacher E."/>
            <person name="Unneberg P."/>
            <person name="Vahala J."/>
            <person name="Wall K."/>
            <person name="Wessler S."/>
            <person name="Yang G."/>
            <person name="Yin T."/>
            <person name="Douglas C."/>
            <person name="Marra M."/>
            <person name="Sandberg G."/>
            <person name="Van de Peer Y."/>
            <person name="Rokhsar D."/>
        </authorList>
    </citation>
    <scope>NUCLEOTIDE SEQUENCE [LARGE SCALE GENOMIC DNA]</scope>
    <source>
        <strain evidence="2">Nisqually-1</strain>
    </source>
</reference>
<feature type="region of interest" description="Disordered" evidence="1">
    <location>
        <begin position="25"/>
        <end position="46"/>
    </location>
</feature>
<sequence>MQVVPFSTPLLCKLALQNPKKIKFQRDKAIKHKDRQKPRSRNIHFL</sequence>